<dbReference type="Proteomes" id="UP000039865">
    <property type="component" value="Unassembled WGS sequence"/>
</dbReference>
<dbReference type="AlphaFoldDB" id="A0A078AHR1"/>
<gene>
    <name evidence="1" type="primary">Contig16153.g17211</name>
    <name evidence="1" type="ORF">STYLEM_10045</name>
</gene>
<dbReference type="EMBL" id="CCKQ01009550">
    <property type="protein sequence ID" value="CDW81037.1"/>
    <property type="molecule type" value="Genomic_DNA"/>
</dbReference>
<reference evidence="1 2" key="1">
    <citation type="submission" date="2014-06" db="EMBL/GenBank/DDBJ databases">
        <authorList>
            <person name="Swart Estienne"/>
        </authorList>
    </citation>
    <scope>NUCLEOTIDE SEQUENCE [LARGE SCALE GENOMIC DNA]</scope>
    <source>
        <strain evidence="1 2">130c</strain>
    </source>
</reference>
<dbReference type="OrthoDB" id="10444171at2759"/>
<name>A0A078AHR1_STYLE</name>
<accession>A0A078AHR1</accession>
<organism evidence="1 2">
    <name type="scientific">Stylonychia lemnae</name>
    <name type="common">Ciliate</name>
    <dbReference type="NCBI Taxonomy" id="5949"/>
    <lineage>
        <taxon>Eukaryota</taxon>
        <taxon>Sar</taxon>
        <taxon>Alveolata</taxon>
        <taxon>Ciliophora</taxon>
        <taxon>Intramacronucleata</taxon>
        <taxon>Spirotrichea</taxon>
        <taxon>Stichotrichia</taxon>
        <taxon>Sporadotrichida</taxon>
        <taxon>Oxytrichidae</taxon>
        <taxon>Stylonychinae</taxon>
        <taxon>Stylonychia</taxon>
    </lineage>
</organism>
<evidence type="ECO:0000313" key="2">
    <source>
        <dbReference type="Proteomes" id="UP000039865"/>
    </source>
</evidence>
<evidence type="ECO:0000313" key="1">
    <source>
        <dbReference type="EMBL" id="CDW81037.1"/>
    </source>
</evidence>
<dbReference type="InParanoid" id="A0A078AHR1"/>
<keyword evidence="2" id="KW-1185">Reference proteome</keyword>
<sequence>MVYSFFVGMFVGLPIGCYLREVGYANKFKSAYKIFFPDQGIMKSDKLKNKSAQFFESLKRGEVEAKDFEKYVYGGQHNNRQSDVKEVEKEQQKLQILRDMKREL</sequence>
<protein>
    <submittedName>
        <fullName evidence="1">Uncharacterized protein</fullName>
    </submittedName>
</protein>
<proteinExistence type="predicted"/>